<name>A0AAQ3RK83_VIGMU</name>
<keyword evidence="2" id="KW-1185">Reference proteome</keyword>
<dbReference type="EMBL" id="CP144692">
    <property type="protein sequence ID" value="WVY95563.1"/>
    <property type="molecule type" value="Genomic_DNA"/>
</dbReference>
<proteinExistence type="predicted"/>
<organism evidence="1 2">
    <name type="scientific">Vigna mungo</name>
    <name type="common">Black gram</name>
    <name type="synonym">Phaseolus mungo</name>
    <dbReference type="NCBI Taxonomy" id="3915"/>
    <lineage>
        <taxon>Eukaryota</taxon>
        <taxon>Viridiplantae</taxon>
        <taxon>Streptophyta</taxon>
        <taxon>Embryophyta</taxon>
        <taxon>Tracheophyta</taxon>
        <taxon>Spermatophyta</taxon>
        <taxon>Magnoliopsida</taxon>
        <taxon>eudicotyledons</taxon>
        <taxon>Gunneridae</taxon>
        <taxon>Pentapetalae</taxon>
        <taxon>rosids</taxon>
        <taxon>fabids</taxon>
        <taxon>Fabales</taxon>
        <taxon>Fabaceae</taxon>
        <taxon>Papilionoideae</taxon>
        <taxon>50 kb inversion clade</taxon>
        <taxon>NPAAA clade</taxon>
        <taxon>indigoferoid/millettioid clade</taxon>
        <taxon>Phaseoleae</taxon>
        <taxon>Vigna</taxon>
    </lineage>
</organism>
<reference evidence="1 2" key="1">
    <citation type="journal article" date="2023" name="Life. Sci Alliance">
        <title>Evolutionary insights into 3D genome organization and epigenetic landscape of Vigna mungo.</title>
        <authorList>
            <person name="Junaid A."/>
            <person name="Singh B."/>
            <person name="Bhatia S."/>
        </authorList>
    </citation>
    <scope>NUCLEOTIDE SEQUENCE [LARGE SCALE GENOMIC DNA]</scope>
    <source>
        <strain evidence="1">Urdbean</strain>
    </source>
</reference>
<sequence>MAMISLVIPFFYGTLNTVVLEFPSEVWDYVGEYFEATDARRNNRGHCFMFCNVRNAIGALALIALEVGKVAINGQSWSSSNHIKHALKDSVPDPVTYVVTD</sequence>
<evidence type="ECO:0000313" key="2">
    <source>
        <dbReference type="Proteomes" id="UP001374535"/>
    </source>
</evidence>
<gene>
    <name evidence="1" type="ORF">V8G54_027714</name>
</gene>
<evidence type="ECO:0000313" key="1">
    <source>
        <dbReference type="EMBL" id="WVY95563.1"/>
    </source>
</evidence>
<dbReference type="Proteomes" id="UP001374535">
    <property type="component" value="Chromosome 9"/>
</dbReference>
<accession>A0AAQ3RK83</accession>
<dbReference type="AlphaFoldDB" id="A0AAQ3RK83"/>
<protein>
    <submittedName>
        <fullName evidence="1">Uncharacterized protein</fullName>
    </submittedName>
</protein>